<evidence type="ECO:0000256" key="1">
    <source>
        <dbReference type="ARBA" id="ARBA00022999"/>
    </source>
</evidence>
<feature type="compositionally biased region" description="Basic and acidic residues" evidence="3">
    <location>
        <begin position="534"/>
        <end position="543"/>
    </location>
</feature>
<dbReference type="SUPFAM" id="SSF50729">
    <property type="entry name" value="PH domain-like"/>
    <property type="match status" value="1"/>
</dbReference>
<sequence>MAAAPHVRKSCMKFLEGFLEHRGQDNKWRIYWLVLKDQNLYIFKSKETVQDNLVGSLPVNRDTKFILGECDPKRESFRFELRTSRHQNNFKAKKYSERELWRGYIEGLASGAVPSDLDLMHGQIQMIEDEIRNYYCNKTAPVSHRRPSIGAESFATGFSDPDGSFGSFGSSESETMSTNNGGPFMKHKFWMESYRTDTPSWFFANCTRELAEKILLGSPQLGNTLMRESHTYKNNGSYTISKLLSVERSPLSHFEVIRVAAGYKINAENAPETFQCLSEVMKHFVRISGAAATRPFVTNDYKKLGIETPDYTTKIVKVDNDNGEQLPEQYEEPLPPSCRPMDGSKTLPNRANMSSFKSALPSATQVGPRDRAQRPGLGQVDHSAAMAGALSDLDTTIKHYDDEHPYNRRAYSEYKEVKYLPIPPDPPSAQQPHIPVDASTSAVLKTCRSQSVPAVQFNPLEQNVPITRPGMVKRNQSYREPDHNRQPQSPRSVIQPAGGFDPYRHGCVPANLSGQGNASPEDPYRASASLSSDPYRRDQENPYKGRSLPPPPTECHNAQVYQNFPLPKNTTSPTDSPLNSPRTPTSPRLSVGDSMLLGDIQSQLAKLKPTGKSTTGPQSPETKATIKDPQSPGVKSPPPVAPKSKPAVQTANTYRNLTSSFRKSNIRVETKQLITDEYYEDIDTYINNNYHSNSSWCDVYDDCYVPHNIVVNTRTIGNVSTVDNASSESRKDINDNNTNIIEESHPTGEDKENLKKKLEAMFSGSTPVAPIPMIPKTKSVLSLPLPPVPKVDQIEDEVYEEIKTTLD</sequence>
<dbReference type="Gene3D" id="2.30.29.30">
    <property type="entry name" value="Pleckstrin-homology domain (PH domain)/Phosphotyrosine-binding domain (PTB)"/>
    <property type="match status" value="1"/>
</dbReference>
<evidence type="ECO:0000313" key="6">
    <source>
        <dbReference type="EMBL" id="ESO94580.1"/>
    </source>
</evidence>
<feature type="compositionally biased region" description="Polar residues" evidence="3">
    <location>
        <begin position="611"/>
        <end position="622"/>
    </location>
</feature>
<dbReference type="PROSITE" id="PS50001">
    <property type="entry name" value="SH2"/>
    <property type="match status" value="1"/>
</dbReference>
<dbReference type="InterPro" id="IPR039111">
    <property type="entry name" value="STAP1/STAP2"/>
</dbReference>
<dbReference type="Gene3D" id="3.30.505.10">
    <property type="entry name" value="SH2 domain"/>
    <property type="match status" value="1"/>
</dbReference>
<dbReference type="InterPro" id="IPR036860">
    <property type="entry name" value="SH2_dom_sf"/>
</dbReference>
<evidence type="ECO:0000256" key="3">
    <source>
        <dbReference type="SAM" id="MobiDB-lite"/>
    </source>
</evidence>
<dbReference type="EMBL" id="KB201802">
    <property type="protein sequence ID" value="ESO94580.1"/>
    <property type="molecule type" value="Genomic_DNA"/>
</dbReference>
<dbReference type="PROSITE" id="PS50003">
    <property type="entry name" value="PH_DOMAIN"/>
    <property type="match status" value="1"/>
</dbReference>
<keyword evidence="7" id="KW-1185">Reference proteome</keyword>
<feature type="domain" description="SH2" evidence="4">
    <location>
        <begin position="201"/>
        <end position="284"/>
    </location>
</feature>
<protein>
    <recommendedName>
        <fullName evidence="8">PH domain-containing protein</fullName>
    </recommendedName>
</protein>
<dbReference type="AlphaFoldDB" id="V4AHB9"/>
<feature type="compositionally biased region" description="Polar residues" evidence="3">
    <location>
        <begin position="568"/>
        <end position="588"/>
    </location>
</feature>
<organism evidence="6 7">
    <name type="scientific">Lottia gigantea</name>
    <name type="common">Giant owl limpet</name>
    <dbReference type="NCBI Taxonomy" id="225164"/>
    <lineage>
        <taxon>Eukaryota</taxon>
        <taxon>Metazoa</taxon>
        <taxon>Spiralia</taxon>
        <taxon>Lophotrochozoa</taxon>
        <taxon>Mollusca</taxon>
        <taxon>Gastropoda</taxon>
        <taxon>Patellogastropoda</taxon>
        <taxon>Lottioidea</taxon>
        <taxon>Lottiidae</taxon>
        <taxon>Lottia</taxon>
    </lineage>
</organism>
<evidence type="ECO:0000313" key="7">
    <source>
        <dbReference type="Proteomes" id="UP000030746"/>
    </source>
</evidence>
<dbReference type="Pfam" id="PF00169">
    <property type="entry name" value="PH"/>
    <property type="match status" value="1"/>
</dbReference>
<dbReference type="OrthoDB" id="6086001at2759"/>
<proteinExistence type="predicted"/>
<dbReference type="InterPro" id="IPR000980">
    <property type="entry name" value="SH2"/>
</dbReference>
<dbReference type="SMART" id="SM00252">
    <property type="entry name" value="SH2"/>
    <property type="match status" value="1"/>
</dbReference>
<gene>
    <name evidence="6" type="ORF">LOTGIDRAFT_232384</name>
</gene>
<dbReference type="GO" id="GO:0035591">
    <property type="term" value="F:signaling adaptor activity"/>
    <property type="evidence" value="ECO:0007669"/>
    <property type="project" value="InterPro"/>
</dbReference>
<evidence type="ECO:0008006" key="8">
    <source>
        <dbReference type="Google" id="ProtNLM"/>
    </source>
</evidence>
<dbReference type="SMART" id="SM00233">
    <property type="entry name" value="PH"/>
    <property type="match status" value="1"/>
</dbReference>
<feature type="domain" description="PH" evidence="5">
    <location>
        <begin position="12"/>
        <end position="110"/>
    </location>
</feature>
<keyword evidence="1 2" id="KW-0727">SH2 domain</keyword>
<evidence type="ECO:0000256" key="2">
    <source>
        <dbReference type="PROSITE-ProRule" id="PRU00191"/>
    </source>
</evidence>
<dbReference type="RefSeq" id="XP_009054854.1">
    <property type="nucleotide sequence ID" value="XM_009056606.1"/>
</dbReference>
<name>V4AHB9_LOTGI</name>
<feature type="region of interest" description="Disordered" evidence="3">
    <location>
        <begin position="605"/>
        <end position="649"/>
    </location>
</feature>
<accession>V4AHB9</accession>
<dbReference type="SUPFAM" id="SSF55550">
    <property type="entry name" value="SH2 domain"/>
    <property type="match status" value="1"/>
</dbReference>
<dbReference type="GeneID" id="20248899"/>
<dbReference type="Proteomes" id="UP000030746">
    <property type="component" value="Unassembled WGS sequence"/>
</dbReference>
<dbReference type="CTD" id="20248899"/>
<dbReference type="KEGG" id="lgi:LOTGIDRAFT_232384"/>
<evidence type="ECO:0000259" key="4">
    <source>
        <dbReference type="PROSITE" id="PS50001"/>
    </source>
</evidence>
<dbReference type="PANTHER" id="PTHR16186">
    <property type="entry name" value="SIGNAL-TRANSDUCING ADAPTOR PROTEIN-RELATED"/>
    <property type="match status" value="1"/>
</dbReference>
<dbReference type="PANTHER" id="PTHR16186:SF9">
    <property type="entry name" value="SH2 DOMAIN-CONTAINING PROTEIN"/>
    <property type="match status" value="1"/>
</dbReference>
<dbReference type="InterPro" id="IPR001849">
    <property type="entry name" value="PH_domain"/>
</dbReference>
<dbReference type="HOGENOM" id="CLU_349270_0_0_1"/>
<dbReference type="Pfam" id="PF00017">
    <property type="entry name" value="SH2"/>
    <property type="match status" value="1"/>
</dbReference>
<reference evidence="6 7" key="1">
    <citation type="journal article" date="2013" name="Nature">
        <title>Insights into bilaterian evolution from three spiralian genomes.</title>
        <authorList>
            <person name="Simakov O."/>
            <person name="Marletaz F."/>
            <person name="Cho S.J."/>
            <person name="Edsinger-Gonzales E."/>
            <person name="Havlak P."/>
            <person name="Hellsten U."/>
            <person name="Kuo D.H."/>
            <person name="Larsson T."/>
            <person name="Lv J."/>
            <person name="Arendt D."/>
            <person name="Savage R."/>
            <person name="Osoegawa K."/>
            <person name="de Jong P."/>
            <person name="Grimwood J."/>
            <person name="Chapman J.A."/>
            <person name="Shapiro H."/>
            <person name="Aerts A."/>
            <person name="Otillar R.P."/>
            <person name="Terry A.Y."/>
            <person name="Boore J.L."/>
            <person name="Grigoriev I.V."/>
            <person name="Lindberg D.R."/>
            <person name="Seaver E.C."/>
            <person name="Weisblat D.A."/>
            <person name="Putnam N.H."/>
            <person name="Rokhsar D.S."/>
        </authorList>
    </citation>
    <scope>NUCLEOTIDE SEQUENCE [LARGE SCALE GENOMIC DNA]</scope>
</reference>
<feature type="region of interest" description="Disordered" evidence="3">
    <location>
        <begin position="359"/>
        <end position="378"/>
    </location>
</feature>
<dbReference type="InterPro" id="IPR011993">
    <property type="entry name" value="PH-like_dom_sf"/>
</dbReference>
<feature type="region of interest" description="Disordered" evidence="3">
    <location>
        <begin position="476"/>
        <end position="593"/>
    </location>
</feature>
<evidence type="ECO:0000259" key="5">
    <source>
        <dbReference type="PROSITE" id="PS50003"/>
    </source>
</evidence>